<dbReference type="EMBL" id="CAEY01000738">
    <property type="status" value="NOT_ANNOTATED_CDS"/>
    <property type="molecule type" value="Genomic_DNA"/>
</dbReference>
<dbReference type="PANTHER" id="PTHR13014">
    <property type="entry name" value="MITOCHONDRIAL 28S RIBOSOMAL PROTEIN S30/P52 PRO-APOTOTIC PROTEIN"/>
    <property type="match status" value="1"/>
</dbReference>
<dbReference type="STRING" id="32264.T1KZD2"/>
<dbReference type="Pfam" id="PF07147">
    <property type="entry name" value="PDCD9"/>
    <property type="match status" value="1"/>
</dbReference>
<reference evidence="5" key="2">
    <citation type="submission" date="2015-06" db="UniProtKB">
        <authorList>
            <consortium name="EnsemblMetazoa"/>
        </authorList>
    </citation>
    <scope>IDENTIFICATION</scope>
</reference>
<evidence type="ECO:0000256" key="3">
    <source>
        <dbReference type="ARBA" id="ARBA00023128"/>
    </source>
</evidence>
<comment type="subcellular location">
    <subcellularLocation>
        <location evidence="1">Mitochondrion</location>
    </subcellularLocation>
</comment>
<dbReference type="InterPro" id="IPR010793">
    <property type="entry name" value="Ribosomal_mL37/mL65"/>
</dbReference>
<keyword evidence="4" id="KW-0687">Ribonucleoprotein</keyword>
<dbReference type="GO" id="GO:0003735">
    <property type="term" value="F:structural constituent of ribosome"/>
    <property type="evidence" value="ECO:0007669"/>
    <property type="project" value="InterPro"/>
</dbReference>
<dbReference type="KEGG" id="tut:107368823"/>
<evidence type="ECO:0000256" key="1">
    <source>
        <dbReference type="ARBA" id="ARBA00004173"/>
    </source>
</evidence>
<protein>
    <recommendedName>
        <fullName evidence="7">Ribosomal protein S30</fullName>
    </recommendedName>
</protein>
<dbReference type="GO" id="GO:0005762">
    <property type="term" value="C:mitochondrial large ribosomal subunit"/>
    <property type="evidence" value="ECO:0007669"/>
    <property type="project" value="TreeGrafter"/>
</dbReference>
<dbReference type="Proteomes" id="UP000015104">
    <property type="component" value="Unassembled WGS sequence"/>
</dbReference>
<organism evidence="5 6">
    <name type="scientific">Tetranychus urticae</name>
    <name type="common">Two-spotted spider mite</name>
    <dbReference type="NCBI Taxonomy" id="32264"/>
    <lineage>
        <taxon>Eukaryota</taxon>
        <taxon>Metazoa</taxon>
        <taxon>Ecdysozoa</taxon>
        <taxon>Arthropoda</taxon>
        <taxon>Chelicerata</taxon>
        <taxon>Arachnida</taxon>
        <taxon>Acari</taxon>
        <taxon>Acariformes</taxon>
        <taxon>Trombidiformes</taxon>
        <taxon>Prostigmata</taxon>
        <taxon>Eleutherengona</taxon>
        <taxon>Raphignathae</taxon>
        <taxon>Tetranychoidea</taxon>
        <taxon>Tetranychidae</taxon>
        <taxon>Tetranychus</taxon>
    </lineage>
</organism>
<keyword evidence="6" id="KW-1185">Reference proteome</keyword>
<dbReference type="OrthoDB" id="6041973at2759"/>
<keyword evidence="3" id="KW-0496">Mitochondrion</keyword>
<sequence length="604" mass="71674">MLRQFGHPGGRICSVFSPQVTSVRERNKYQGKKDKNFDTVKWEHQNVPLQPHEDFEPDEWSPRRLTYYPEGLWSSLVPRPKPAWYVDRRKPIDIETLNPREKEWNDEPIYPEIIREPKIAHFFKTSYLNRAKWYKELSKIPEIDRKNVDICKITRLTMHLDRPYFQYYDGVQVAQNITRTHLVDGKLPESYYHNDVDESLVVKLKSLLLDSIRVNKYSNRSKSAHVTIGSACMNEDWENRIIENNLLQEINYSVSNVLLPSSPHLLDLQVDVEAFDRSWWYAHQLPRPEKFMPMLWRSQRYEKIDQLITYGAVTPLQIRTSSPLPRVVSGNDELSSTADVPILNFHPVTLGSKITSRYPVILPGFWPERNHDLEKSEPNDFPYMMMFGLHDLETRKRFNNGQDFKDEEDVVKCKAMLGSFAWLNGLAFYHGFTPFHEITYPFVTQGLVTDGQKWHFYVYQMNSHSFHSDLFTGDGPRNICWISPEMKLYQSYEDGQFIGVNDDVVKYLIKMYSKVPCKEPNVDYRTFVGKDLRTEEEINVDRAVIGERSNNIHDNWMWSYKNARYRQLYHKLFVDNPDYDTTMMRIAMRPRLKPAEDYYYRWKY</sequence>
<dbReference type="OMA" id="NICWISP"/>
<evidence type="ECO:0000313" key="5">
    <source>
        <dbReference type="EnsemblMetazoa" id="tetur28g01200.1"/>
    </source>
</evidence>
<proteinExistence type="predicted"/>
<dbReference type="HOGENOM" id="CLU_452238_0_0_1"/>
<name>T1KZD2_TETUR</name>
<evidence type="ECO:0008006" key="7">
    <source>
        <dbReference type="Google" id="ProtNLM"/>
    </source>
</evidence>
<evidence type="ECO:0000313" key="6">
    <source>
        <dbReference type="Proteomes" id="UP000015104"/>
    </source>
</evidence>
<reference evidence="6" key="1">
    <citation type="submission" date="2011-08" db="EMBL/GenBank/DDBJ databases">
        <authorList>
            <person name="Rombauts S."/>
        </authorList>
    </citation>
    <scope>NUCLEOTIDE SEQUENCE</scope>
    <source>
        <strain evidence="6">London</strain>
    </source>
</reference>
<evidence type="ECO:0000256" key="2">
    <source>
        <dbReference type="ARBA" id="ARBA00022980"/>
    </source>
</evidence>
<dbReference type="EnsemblMetazoa" id="tetur28g01200.1">
    <property type="protein sequence ID" value="tetur28g01200.1"/>
    <property type="gene ID" value="tetur28g01200"/>
</dbReference>
<dbReference type="PANTHER" id="PTHR13014:SF3">
    <property type="entry name" value="LARGE RIBOSOMAL SUBUNIT PROTEIN ML65"/>
    <property type="match status" value="1"/>
</dbReference>
<accession>T1KZD2</accession>
<gene>
    <name evidence="5" type="primary">107368823</name>
</gene>
<evidence type="ECO:0000256" key="4">
    <source>
        <dbReference type="ARBA" id="ARBA00023274"/>
    </source>
</evidence>
<dbReference type="InterPro" id="IPR039982">
    <property type="entry name" value="Ribosomal_mL65"/>
</dbReference>
<keyword evidence="2" id="KW-0689">Ribosomal protein</keyword>
<dbReference type="AlphaFoldDB" id="T1KZD2"/>
<dbReference type="eggNOG" id="KOG4461">
    <property type="taxonomic scope" value="Eukaryota"/>
</dbReference>
<dbReference type="GO" id="GO:0006412">
    <property type="term" value="P:translation"/>
    <property type="evidence" value="ECO:0007669"/>
    <property type="project" value="InterPro"/>
</dbReference>